<dbReference type="Proteomes" id="UP001500427">
    <property type="component" value="Unassembled WGS sequence"/>
</dbReference>
<reference evidence="4" key="1">
    <citation type="journal article" date="2019" name="Int. J. Syst. Evol. Microbiol.">
        <title>The Global Catalogue of Microorganisms (GCM) 10K type strain sequencing project: providing services to taxonomists for standard genome sequencing and annotation.</title>
        <authorList>
            <consortium name="The Broad Institute Genomics Platform"/>
            <consortium name="The Broad Institute Genome Sequencing Center for Infectious Disease"/>
            <person name="Wu L."/>
            <person name="Ma J."/>
        </authorList>
    </citation>
    <scope>NUCLEOTIDE SEQUENCE [LARGE SCALE GENOMIC DNA]</scope>
    <source>
        <strain evidence="4">JCM 17687</strain>
    </source>
</reference>
<dbReference type="NCBIfam" id="TIGR01764">
    <property type="entry name" value="excise"/>
    <property type="match status" value="1"/>
</dbReference>
<comment type="caution">
    <text evidence="3">The sequence shown here is derived from an EMBL/GenBank/DDBJ whole genome shotgun (WGS) entry which is preliminary data.</text>
</comment>
<evidence type="ECO:0000313" key="3">
    <source>
        <dbReference type="EMBL" id="GAA5036926.1"/>
    </source>
</evidence>
<evidence type="ECO:0000256" key="1">
    <source>
        <dbReference type="SAM" id="MobiDB-lite"/>
    </source>
</evidence>
<dbReference type="EMBL" id="BAABIW010000039">
    <property type="protein sequence ID" value="GAA5036926.1"/>
    <property type="molecule type" value="Genomic_DNA"/>
</dbReference>
<feature type="compositionally biased region" description="Acidic residues" evidence="1">
    <location>
        <begin position="85"/>
        <end position="95"/>
    </location>
</feature>
<dbReference type="RefSeq" id="WP_345509318.1">
    <property type="nucleotide sequence ID" value="NZ_BAABIW010000039.1"/>
</dbReference>
<protein>
    <recommendedName>
        <fullName evidence="2">Helix-turn-helix domain-containing protein</fullName>
    </recommendedName>
</protein>
<name>A0ABP9JR84_9MICO</name>
<evidence type="ECO:0000259" key="2">
    <source>
        <dbReference type="Pfam" id="PF12728"/>
    </source>
</evidence>
<dbReference type="InterPro" id="IPR010093">
    <property type="entry name" value="SinI_DNA-bd"/>
</dbReference>
<accession>A0ABP9JR84</accession>
<gene>
    <name evidence="3" type="ORF">GCM10023258_39910</name>
</gene>
<evidence type="ECO:0000313" key="4">
    <source>
        <dbReference type="Proteomes" id="UP001500427"/>
    </source>
</evidence>
<sequence length="95" mass="10491">MAVGFDPNDDRPHLTIDQVADRWAVDKRVVYKLINDGHLVAVKIGRDWRIAPSAVNEYEVANTSVPGRRRRQPADGEVLSVASVDDPEPMAGDDP</sequence>
<proteinExistence type="predicted"/>
<dbReference type="InterPro" id="IPR041657">
    <property type="entry name" value="HTH_17"/>
</dbReference>
<dbReference type="SUPFAM" id="SSF46955">
    <property type="entry name" value="Putative DNA-binding domain"/>
    <property type="match status" value="1"/>
</dbReference>
<feature type="domain" description="Helix-turn-helix" evidence="2">
    <location>
        <begin position="14"/>
        <end position="58"/>
    </location>
</feature>
<dbReference type="InterPro" id="IPR009061">
    <property type="entry name" value="DNA-bd_dom_put_sf"/>
</dbReference>
<organism evidence="3 4">
    <name type="scientific">Terrabacter aeriphilus</name>
    <dbReference type="NCBI Taxonomy" id="515662"/>
    <lineage>
        <taxon>Bacteria</taxon>
        <taxon>Bacillati</taxon>
        <taxon>Actinomycetota</taxon>
        <taxon>Actinomycetes</taxon>
        <taxon>Micrococcales</taxon>
        <taxon>Intrasporangiaceae</taxon>
        <taxon>Terrabacter</taxon>
    </lineage>
</organism>
<dbReference type="Pfam" id="PF12728">
    <property type="entry name" value="HTH_17"/>
    <property type="match status" value="1"/>
</dbReference>
<keyword evidence="4" id="KW-1185">Reference proteome</keyword>
<feature type="region of interest" description="Disordered" evidence="1">
    <location>
        <begin position="61"/>
        <end position="95"/>
    </location>
</feature>